<evidence type="ECO:0000256" key="2">
    <source>
        <dbReference type="ARBA" id="ARBA00022598"/>
    </source>
</evidence>
<protein>
    <submittedName>
        <fullName evidence="6">Acyl-CoA synthetase (AMP-forming)/AMP-acid ligase II</fullName>
    </submittedName>
</protein>
<feature type="transmembrane region" description="Helical" evidence="3">
    <location>
        <begin position="205"/>
        <end position="228"/>
    </location>
</feature>
<dbReference type="InterPro" id="IPR000873">
    <property type="entry name" value="AMP-dep_synth/lig_dom"/>
</dbReference>
<evidence type="ECO:0000313" key="7">
    <source>
        <dbReference type="Proteomes" id="UP000199387"/>
    </source>
</evidence>
<keyword evidence="7" id="KW-1185">Reference proteome</keyword>
<dbReference type="InterPro" id="IPR020845">
    <property type="entry name" value="AMP-binding_CS"/>
</dbReference>
<feature type="domain" description="AMP-dependent synthetase/ligase" evidence="4">
    <location>
        <begin position="13"/>
        <end position="369"/>
    </location>
</feature>
<dbReference type="PROSITE" id="PS00455">
    <property type="entry name" value="AMP_BINDING"/>
    <property type="match status" value="1"/>
</dbReference>
<feature type="domain" description="AMP-binding enzyme C-terminal" evidence="5">
    <location>
        <begin position="419"/>
        <end position="491"/>
    </location>
</feature>
<dbReference type="InterPro" id="IPR045851">
    <property type="entry name" value="AMP-bd_C_sf"/>
</dbReference>
<reference evidence="6 7" key="1">
    <citation type="submission" date="2016-10" db="EMBL/GenBank/DDBJ databases">
        <authorList>
            <person name="de Groot N.N."/>
        </authorList>
    </citation>
    <scope>NUCLEOTIDE SEQUENCE [LARGE SCALE GENOMIC DNA]</scope>
    <source>
        <strain evidence="6 7">DSM 45514</strain>
    </source>
</reference>
<dbReference type="InterPro" id="IPR042099">
    <property type="entry name" value="ANL_N_sf"/>
</dbReference>
<dbReference type="Pfam" id="PF13193">
    <property type="entry name" value="AMP-binding_C"/>
    <property type="match status" value="1"/>
</dbReference>
<dbReference type="Gene3D" id="3.30.300.30">
    <property type="match status" value="1"/>
</dbReference>
<name>A0A1G6P1C2_9BACL</name>
<dbReference type="PANTHER" id="PTHR43201:SF5">
    <property type="entry name" value="MEDIUM-CHAIN ACYL-COA LIGASE ACSF2, MITOCHONDRIAL"/>
    <property type="match status" value="1"/>
</dbReference>
<proteinExistence type="inferred from homology"/>
<dbReference type="STRING" id="1236220.SAMN04488112_11511"/>
<dbReference type="GO" id="GO:0031956">
    <property type="term" value="F:medium-chain fatty acid-CoA ligase activity"/>
    <property type="evidence" value="ECO:0007669"/>
    <property type="project" value="TreeGrafter"/>
</dbReference>
<dbReference type="AlphaFoldDB" id="A0A1G6P1C2"/>
<evidence type="ECO:0000256" key="1">
    <source>
        <dbReference type="ARBA" id="ARBA00006432"/>
    </source>
</evidence>
<dbReference type="EMBL" id="FMZA01000015">
    <property type="protein sequence ID" value="SDC73721.1"/>
    <property type="molecule type" value="Genomic_DNA"/>
</dbReference>
<keyword evidence="3" id="KW-0472">Membrane</keyword>
<keyword evidence="3" id="KW-0812">Transmembrane</keyword>
<dbReference type="SUPFAM" id="SSF56801">
    <property type="entry name" value="Acetyl-CoA synthetase-like"/>
    <property type="match status" value="1"/>
</dbReference>
<sequence>MLKTMYTIGEILRNRAEYSPDLEAVVGTDARYTYREFNQRVNQTAHFMLELGIRKGDRVALLCTTNHPFAIVWMAAAKVGAIAVPLNWRLNSEELRGYMEHSLPRILFFEDAFADVAEEMEPLIFLERMVRVGVDNKLNPAFESALLERPDHEPGCEVRPEDPVVLTYTSGTTGPPKGVVTTHQNFFAAGTAVGMSVDIRMRDRYLATIPLFHIAGLVAITSAPLWGFTTVFMPKFHPVQVWDLVERERITQMMTLPPMLSFMLPEVMEGEWDTGSLREIFCTGSNAPEDLVKQYISLGFPVVLIYGASECTGAITFWTPEMGMDTCRSVGKSIAGEIRIVDVETGKEVPRGEVGEVVCKGPHLFSRYWKDPEATSKLMKDGWFHTEDAGRLDEDGFLYIIDRSPDVIRTRDEELYPSQVEAVLLEMEQVEEVAVVGVNDGAGEAPRAYVVKKAGSELTEDDVLQYARGRLAEHKLKDVVMTNTLPKNSRGIVLKYLLRDQADGKIPPERVTG</sequence>
<dbReference type="GO" id="GO:0006631">
    <property type="term" value="P:fatty acid metabolic process"/>
    <property type="evidence" value="ECO:0007669"/>
    <property type="project" value="TreeGrafter"/>
</dbReference>
<accession>A0A1G6P1C2</accession>
<dbReference type="Pfam" id="PF00501">
    <property type="entry name" value="AMP-binding"/>
    <property type="match status" value="1"/>
</dbReference>
<comment type="similarity">
    <text evidence="1">Belongs to the ATP-dependent AMP-binding enzyme family.</text>
</comment>
<evidence type="ECO:0000259" key="5">
    <source>
        <dbReference type="Pfam" id="PF13193"/>
    </source>
</evidence>
<evidence type="ECO:0000259" key="4">
    <source>
        <dbReference type="Pfam" id="PF00501"/>
    </source>
</evidence>
<dbReference type="Gene3D" id="3.40.50.12780">
    <property type="entry name" value="N-terminal domain of ligase-like"/>
    <property type="match status" value="1"/>
</dbReference>
<dbReference type="InterPro" id="IPR025110">
    <property type="entry name" value="AMP-bd_C"/>
</dbReference>
<dbReference type="Proteomes" id="UP000199387">
    <property type="component" value="Unassembled WGS sequence"/>
</dbReference>
<gene>
    <name evidence="6" type="ORF">SAMN04488112_11511</name>
</gene>
<keyword evidence="2 6" id="KW-0436">Ligase</keyword>
<dbReference type="PANTHER" id="PTHR43201">
    <property type="entry name" value="ACYL-COA SYNTHETASE"/>
    <property type="match status" value="1"/>
</dbReference>
<evidence type="ECO:0000256" key="3">
    <source>
        <dbReference type="SAM" id="Phobius"/>
    </source>
</evidence>
<keyword evidence="3" id="KW-1133">Transmembrane helix</keyword>
<evidence type="ECO:0000313" key="6">
    <source>
        <dbReference type="EMBL" id="SDC73721.1"/>
    </source>
</evidence>
<organism evidence="6 7">
    <name type="scientific">Melghirimyces thermohalophilus</name>
    <dbReference type="NCBI Taxonomy" id="1236220"/>
    <lineage>
        <taxon>Bacteria</taxon>
        <taxon>Bacillati</taxon>
        <taxon>Bacillota</taxon>
        <taxon>Bacilli</taxon>
        <taxon>Bacillales</taxon>
        <taxon>Thermoactinomycetaceae</taxon>
        <taxon>Melghirimyces</taxon>
    </lineage>
</organism>